<organism evidence="6 7">
    <name type="scientific">Tilletia horrida</name>
    <dbReference type="NCBI Taxonomy" id="155126"/>
    <lineage>
        <taxon>Eukaryota</taxon>
        <taxon>Fungi</taxon>
        <taxon>Dikarya</taxon>
        <taxon>Basidiomycota</taxon>
        <taxon>Ustilaginomycotina</taxon>
        <taxon>Exobasidiomycetes</taxon>
        <taxon>Tilletiales</taxon>
        <taxon>Tilletiaceae</taxon>
        <taxon>Tilletia</taxon>
    </lineage>
</organism>
<evidence type="ECO:0000313" key="7">
    <source>
        <dbReference type="Proteomes" id="UP001176517"/>
    </source>
</evidence>
<reference evidence="6" key="1">
    <citation type="journal article" date="2023" name="PhytoFront">
        <title>Draft Genome Resources of Seven Strains of Tilletia horrida, Causal Agent of Kernel Smut of Rice.</title>
        <authorList>
            <person name="Khanal S."/>
            <person name="Antony Babu S."/>
            <person name="Zhou X.G."/>
        </authorList>
    </citation>
    <scope>NUCLEOTIDE SEQUENCE</scope>
    <source>
        <strain evidence="6">TX6</strain>
    </source>
</reference>
<dbReference type="Proteomes" id="UP001176517">
    <property type="component" value="Unassembled WGS sequence"/>
</dbReference>
<feature type="compositionally biased region" description="Polar residues" evidence="5">
    <location>
        <begin position="232"/>
        <end position="242"/>
    </location>
</feature>
<feature type="region of interest" description="Disordered" evidence="5">
    <location>
        <begin position="209"/>
        <end position="242"/>
    </location>
</feature>
<evidence type="ECO:0000256" key="2">
    <source>
        <dbReference type="ARBA" id="ARBA00023136"/>
    </source>
</evidence>
<comment type="subcellular location">
    <subcellularLocation>
        <location evidence="4">Peroxisome membrane</location>
    </subcellularLocation>
</comment>
<accession>A0AAN6GYD8</accession>
<evidence type="ECO:0000256" key="1">
    <source>
        <dbReference type="ARBA" id="ARBA00022593"/>
    </source>
</evidence>
<sequence length="319" mass="35542">MSAVSRRAKVPRAPTSADQILGAFSRVPPSPTLDHLIRYLGTWSGTDKVLMLTQYSSKLLIAFLSLQHRVRLRLLEGTKSYHAPHGGSPVAARLERLVALVSDARILFRIWGILPIVKWMIALERTPPPTRLLHNIERIQGWSMLIYCPLEAVAYLGMHSIVPLSASKQNLCWLWGSRMWALYVVLQLLHLVEDNRLLRLRARALERNRGHPVPSSSRSQSSSSTSTAVTSEKQNSAATLTEEQAETRSLWNELHDRKEAILNELWVNLGYLPLTVHWSHPTGLISEPWVGLFGTIAAVAGLRSGWKGTAAPIDVAPVS</sequence>
<comment type="caution">
    <text evidence="6">The sequence shown here is derived from an EMBL/GenBank/DDBJ whole genome shotgun (WGS) entry which is preliminary data.</text>
</comment>
<dbReference type="Pfam" id="PF05648">
    <property type="entry name" value="PEX11"/>
    <property type="match status" value="1"/>
</dbReference>
<evidence type="ECO:0000313" key="6">
    <source>
        <dbReference type="EMBL" id="KAK0557607.1"/>
    </source>
</evidence>
<keyword evidence="1" id="KW-0962">Peroxisome biogenesis</keyword>
<keyword evidence="2" id="KW-0472">Membrane</keyword>
<dbReference type="GO" id="GO:0016559">
    <property type="term" value="P:peroxisome fission"/>
    <property type="evidence" value="ECO:0007669"/>
    <property type="project" value="InterPro"/>
</dbReference>
<dbReference type="PANTHER" id="PTHR12652">
    <property type="entry name" value="PEROXISOMAL BIOGENESIS FACTOR 11"/>
    <property type="match status" value="1"/>
</dbReference>
<name>A0AAN6GYD8_9BASI</name>
<protein>
    <submittedName>
        <fullName evidence="6">Uncharacterized protein</fullName>
    </submittedName>
</protein>
<evidence type="ECO:0000256" key="5">
    <source>
        <dbReference type="SAM" id="MobiDB-lite"/>
    </source>
</evidence>
<evidence type="ECO:0000256" key="4">
    <source>
        <dbReference type="ARBA" id="ARBA00046271"/>
    </source>
</evidence>
<dbReference type="PANTHER" id="PTHR12652:SF25">
    <property type="entry name" value="MICROBODY (PEROXISOME) PROLIFERATION PROTEIN PEROXIN 11C (EUROFUNG)"/>
    <property type="match status" value="1"/>
</dbReference>
<dbReference type="GO" id="GO:0005778">
    <property type="term" value="C:peroxisomal membrane"/>
    <property type="evidence" value="ECO:0007669"/>
    <property type="project" value="UniProtKB-SubCell"/>
</dbReference>
<evidence type="ECO:0000256" key="3">
    <source>
        <dbReference type="ARBA" id="ARBA00023140"/>
    </source>
</evidence>
<keyword evidence="3" id="KW-0576">Peroxisome</keyword>
<dbReference type="EMBL" id="JAPDMZ010000004">
    <property type="protein sequence ID" value="KAK0557607.1"/>
    <property type="molecule type" value="Genomic_DNA"/>
</dbReference>
<dbReference type="AlphaFoldDB" id="A0AAN6GYD8"/>
<feature type="compositionally biased region" description="Low complexity" evidence="5">
    <location>
        <begin position="215"/>
        <end position="231"/>
    </location>
</feature>
<proteinExistence type="predicted"/>
<dbReference type="InterPro" id="IPR008733">
    <property type="entry name" value="PEX11"/>
</dbReference>
<keyword evidence="7" id="KW-1185">Reference proteome</keyword>
<gene>
    <name evidence="6" type="ORF">OC846_000395</name>
</gene>